<name>A0A6J6T7Y1_9ZZZZ</name>
<dbReference type="GO" id="GO:0048029">
    <property type="term" value="F:monosaccharide binding"/>
    <property type="evidence" value="ECO:0007669"/>
    <property type="project" value="TreeGrafter"/>
</dbReference>
<keyword evidence="1" id="KW-0312">Gluconeogenesis</keyword>
<gene>
    <name evidence="4" type="ORF">UFOPK2827_00107</name>
</gene>
<dbReference type="Gene3D" id="3.40.50.10490">
    <property type="entry name" value="Glucose-6-phosphate isomerase like protein, domain 1"/>
    <property type="match status" value="2"/>
</dbReference>
<dbReference type="GO" id="GO:0006096">
    <property type="term" value="P:glycolytic process"/>
    <property type="evidence" value="ECO:0007669"/>
    <property type="project" value="UniProtKB-KW"/>
</dbReference>
<dbReference type="AlphaFoldDB" id="A0A6J6T7Y1"/>
<evidence type="ECO:0000313" key="4">
    <source>
        <dbReference type="EMBL" id="CAB4742917.1"/>
    </source>
</evidence>
<protein>
    <submittedName>
        <fullName evidence="4">Unannotated protein</fullName>
    </submittedName>
</protein>
<dbReference type="InterPro" id="IPR001672">
    <property type="entry name" value="G6P_Isomerase"/>
</dbReference>
<evidence type="ECO:0000256" key="3">
    <source>
        <dbReference type="ARBA" id="ARBA00023235"/>
    </source>
</evidence>
<dbReference type="Pfam" id="PF00342">
    <property type="entry name" value="PGI"/>
    <property type="match status" value="1"/>
</dbReference>
<evidence type="ECO:0000256" key="2">
    <source>
        <dbReference type="ARBA" id="ARBA00023152"/>
    </source>
</evidence>
<organism evidence="4">
    <name type="scientific">freshwater metagenome</name>
    <dbReference type="NCBI Taxonomy" id="449393"/>
    <lineage>
        <taxon>unclassified sequences</taxon>
        <taxon>metagenomes</taxon>
        <taxon>ecological metagenomes</taxon>
    </lineage>
</organism>
<accession>A0A6J6T7Y1</accession>
<dbReference type="EMBL" id="CAEZZE010000008">
    <property type="protein sequence ID" value="CAB4742917.1"/>
    <property type="molecule type" value="Genomic_DNA"/>
</dbReference>
<dbReference type="PROSITE" id="PS51463">
    <property type="entry name" value="P_GLUCOSE_ISOMERASE_3"/>
    <property type="match status" value="1"/>
</dbReference>
<sequence length="511" mass="54721">MKISGPSLAQVDRTSDLYRLLEHAHGRIAVKDATTWGSKAAPEAAIRLNWVDLPEASQALLPHIAEVVARFKEQSRVVLCGMGGSSLGPEVIAQTYKKDIFIFDSTDPNYAQHAITGDLKKTVVVVGSKSGSTIETSAQRSLFQAAFTAAGLNPIEHILFVTDPGSPLDSEVREAGFSVINADPNVGGRFSVLSAFGLTPTALAGAPIEQLLQDAQSEKSEFLTHPQTILDTAYLLVARASQYIAFTDAGSAVPGLSDWIEQLIAESTGKDGTGRLPIATENAKVAATGGAFTVSYGGTGTDLIVEGPLGAHFIFWEWVTALMGAALKIDPFNQPNVTEAKEQTSACLAEWDNQLPVLAPTCSDKSVEIFGDGQSLQDALATFIEDVKDGGYIAIMAYLDRRNDAKISELRAILSEKSGKPTSFGWGPRFLHSTGQFHKGGQKNGSFLQITGETSIDYQIEGKPFSLRTLLMAQAIGDNRALAMRKYPLLRLHLQSRSAGIDEIIAAAKKL</sequence>
<dbReference type="PRINTS" id="PR00662">
    <property type="entry name" value="G6PISOMERASE"/>
</dbReference>
<dbReference type="GO" id="GO:0006094">
    <property type="term" value="P:gluconeogenesis"/>
    <property type="evidence" value="ECO:0007669"/>
    <property type="project" value="UniProtKB-KW"/>
</dbReference>
<dbReference type="GO" id="GO:0004347">
    <property type="term" value="F:glucose-6-phosphate isomerase activity"/>
    <property type="evidence" value="ECO:0007669"/>
    <property type="project" value="InterPro"/>
</dbReference>
<proteinExistence type="predicted"/>
<dbReference type="GO" id="GO:0005829">
    <property type="term" value="C:cytosol"/>
    <property type="evidence" value="ECO:0007669"/>
    <property type="project" value="TreeGrafter"/>
</dbReference>
<dbReference type="GO" id="GO:0097367">
    <property type="term" value="F:carbohydrate derivative binding"/>
    <property type="evidence" value="ECO:0007669"/>
    <property type="project" value="InterPro"/>
</dbReference>
<keyword evidence="3" id="KW-0413">Isomerase</keyword>
<dbReference type="SUPFAM" id="SSF53697">
    <property type="entry name" value="SIS domain"/>
    <property type="match status" value="1"/>
</dbReference>
<dbReference type="GO" id="GO:0051156">
    <property type="term" value="P:glucose 6-phosphate metabolic process"/>
    <property type="evidence" value="ECO:0007669"/>
    <property type="project" value="TreeGrafter"/>
</dbReference>
<keyword evidence="2" id="KW-0324">Glycolysis</keyword>
<dbReference type="InterPro" id="IPR046348">
    <property type="entry name" value="SIS_dom_sf"/>
</dbReference>
<evidence type="ECO:0000256" key="1">
    <source>
        <dbReference type="ARBA" id="ARBA00022432"/>
    </source>
</evidence>
<dbReference type="PANTHER" id="PTHR11469">
    <property type="entry name" value="GLUCOSE-6-PHOSPHATE ISOMERASE"/>
    <property type="match status" value="1"/>
</dbReference>
<dbReference type="PANTHER" id="PTHR11469:SF1">
    <property type="entry name" value="GLUCOSE-6-PHOSPHATE ISOMERASE"/>
    <property type="match status" value="1"/>
</dbReference>
<reference evidence="4" key="1">
    <citation type="submission" date="2020-05" db="EMBL/GenBank/DDBJ databases">
        <authorList>
            <person name="Chiriac C."/>
            <person name="Salcher M."/>
            <person name="Ghai R."/>
            <person name="Kavagutti S V."/>
        </authorList>
    </citation>
    <scope>NUCLEOTIDE SEQUENCE</scope>
</reference>